<dbReference type="Gene3D" id="2.20.25.80">
    <property type="entry name" value="WRKY domain"/>
    <property type="match status" value="1"/>
</dbReference>
<comment type="subcellular location">
    <subcellularLocation>
        <location evidence="1">Nucleus</location>
    </subcellularLocation>
</comment>
<dbReference type="PROSITE" id="PS50811">
    <property type="entry name" value="WRKY"/>
    <property type="match status" value="1"/>
</dbReference>
<evidence type="ECO:0000256" key="4">
    <source>
        <dbReference type="ARBA" id="ARBA00023163"/>
    </source>
</evidence>
<keyword evidence="3" id="KW-0238">DNA-binding</keyword>
<evidence type="ECO:0000313" key="9">
    <source>
        <dbReference type="Proteomes" id="UP000317650"/>
    </source>
</evidence>
<dbReference type="InterPro" id="IPR036576">
    <property type="entry name" value="WRKY_dom_sf"/>
</dbReference>
<evidence type="ECO:0000256" key="3">
    <source>
        <dbReference type="ARBA" id="ARBA00023125"/>
    </source>
</evidence>
<name>A0A4S8K0B0_MUSBA</name>
<dbReference type="SUPFAM" id="SSF118290">
    <property type="entry name" value="WRKY DNA-binding domain"/>
    <property type="match status" value="1"/>
</dbReference>
<feature type="region of interest" description="Disordered" evidence="6">
    <location>
        <begin position="82"/>
        <end position="126"/>
    </location>
</feature>
<dbReference type="EMBL" id="PYDT01000003">
    <property type="protein sequence ID" value="THU68063.1"/>
    <property type="molecule type" value="Genomic_DNA"/>
</dbReference>
<evidence type="ECO:0000256" key="2">
    <source>
        <dbReference type="ARBA" id="ARBA00023015"/>
    </source>
</evidence>
<accession>A0A4S8K0B0</accession>
<dbReference type="STRING" id="52838.A0A4S8K0B0"/>
<dbReference type="PANTHER" id="PTHR31282">
    <property type="entry name" value="WRKY TRANSCRIPTION FACTOR 21-RELATED"/>
    <property type="match status" value="1"/>
</dbReference>
<evidence type="ECO:0000256" key="5">
    <source>
        <dbReference type="ARBA" id="ARBA00023242"/>
    </source>
</evidence>
<dbReference type="InterPro" id="IPR044810">
    <property type="entry name" value="WRKY_plant"/>
</dbReference>
<feature type="domain" description="WRKY" evidence="7">
    <location>
        <begin position="127"/>
        <end position="178"/>
    </location>
</feature>
<evidence type="ECO:0000256" key="6">
    <source>
        <dbReference type="SAM" id="MobiDB-lite"/>
    </source>
</evidence>
<comment type="caution">
    <text evidence="8">The sequence shown here is derived from an EMBL/GenBank/DDBJ whole genome shotgun (WGS) entry which is preliminary data.</text>
</comment>
<gene>
    <name evidence="8" type="ORF">C4D60_Mb05t31290</name>
</gene>
<evidence type="ECO:0000313" key="8">
    <source>
        <dbReference type="EMBL" id="THU68063.1"/>
    </source>
</evidence>
<dbReference type="Pfam" id="PF03106">
    <property type="entry name" value="WRKY"/>
    <property type="match status" value="1"/>
</dbReference>
<dbReference type="GO" id="GO:0003700">
    <property type="term" value="F:DNA-binding transcription factor activity"/>
    <property type="evidence" value="ECO:0007669"/>
    <property type="project" value="InterPro"/>
</dbReference>
<dbReference type="SMART" id="SM00774">
    <property type="entry name" value="WRKY"/>
    <property type="match status" value="1"/>
</dbReference>
<dbReference type="Proteomes" id="UP000317650">
    <property type="component" value="Chromosome 5"/>
</dbReference>
<keyword evidence="2" id="KW-0805">Transcription regulation</keyword>
<dbReference type="GO" id="GO:0043565">
    <property type="term" value="F:sequence-specific DNA binding"/>
    <property type="evidence" value="ECO:0007669"/>
    <property type="project" value="InterPro"/>
</dbReference>
<dbReference type="InterPro" id="IPR003657">
    <property type="entry name" value="WRKY_dom"/>
</dbReference>
<organism evidence="8 9">
    <name type="scientific">Musa balbisiana</name>
    <name type="common">Banana</name>
    <dbReference type="NCBI Taxonomy" id="52838"/>
    <lineage>
        <taxon>Eukaryota</taxon>
        <taxon>Viridiplantae</taxon>
        <taxon>Streptophyta</taxon>
        <taxon>Embryophyta</taxon>
        <taxon>Tracheophyta</taxon>
        <taxon>Spermatophyta</taxon>
        <taxon>Magnoliopsida</taxon>
        <taxon>Liliopsida</taxon>
        <taxon>Zingiberales</taxon>
        <taxon>Musaceae</taxon>
        <taxon>Musa</taxon>
    </lineage>
</organism>
<dbReference type="GO" id="GO:0005634">
    <property type="term" value="C:nucleus"/>
    <property type="evidence" value="ECO:0007669"/>
    <property type="project" value="UniProtKB-SubCell"/>
</dbReference>
<keyword evidence="9" id="KW-1185">Reference proteome</keyword>
<feature type="compositionally biased region" description="Basic and acidic residues" evidence="6">
    <location>
        <begin position="89"/>
        <end position="115"/>
    </location>
</feature>
<proteinExistence type="predicted"/>
<keyword evidence="4" id="KW-0804">Transcription</keyword>
<reference evidence="8 9" key="1">
    <citation type="journal article" date="2019" name="Nat. Plants">
        <title>Genome sequencing of Musa balbisiana reveals subgenome evolution and function divergence in polyploid bananas.</title>
        <authorList>
            <person name="Yao X."/>
        </authorList>
    </citation>
    <scope>NUCLEOTIDE SEQUENCE [LARGE SCALE GENOMIC DNA]</scope>
    <source>
        <strain evidence="9">cv. DH-PKW</strain>
        <tissue evidence="8">Leaves</tissue>
    </source>
</reference>
<evidence type="ECO:0000259" key="7">
    <source>
        <dbReference type="PROSITE" id="PS50811"/>
    </source>
</evidence>
<evidence type="ECO:0000256" key="1">
    <source>
        <dbReference type="ARBA" id="ARBA00004123"/>
    </source>
</evidence>
<protein>
    <recommendedName>
        <fullName evidence="7">WRKY domain-containing protein</fullName>
    </recommendedName>
</protein>
<dbReference type="AlphaFoldDB" id="A0A4S8K0B0"/>
<keyword evidence="5" id="KW-0539">Nucleus</keyword>
<sequence length="303" mass="34272">MEMLDPCYTAAHGLLLSPACNHAMVIEQLNRAHELTSQLQALLLPLLPGCSWSELARAQIREMQRCYTSALSRLQSAAGSSWSTPLDVRSVDDRRGSGYSSEEKRKNLDGDWPDNRKRRRKENSYSVVTSVQYDGHQWRKYGQKLIHGSKHPRSYFRCTYSTDQGCQARKTVQKDDSDADPPNYLVVYTMTHTCKNVVETNCPSVMESLVENSAASYDHRRPSSFVVQEQHLCPPLAATPNHSQSRSIPLFGDQELEHPLPSQVTGSVFSSTFDMKDGILNLESTWESLELDAYMKTMVESIY</sequence>